<evidence type="ECO:0000313" key="2">
    <source>
        <dbReference type="Proteomes" id="UP001497045"/>
    </source>
</evidence>
<gene>
    <name evidence="1" type="ORF">AAEO60_13255</name>
</gene>
<dbReference type="PRINTS" id="PR00081">
    <property type="entry name" value="GDHRDH"/>
</dbReference>
<proteinExistence type="predicted"/>
<sequence>MSDKTAIVIGASRGLGLGLTQELARRGYKVIATERSTSPDLHDVAKANAPVVEIVKCDVTDEQAVAGLASACAEGSVDLLVMNPGVYGGDAQGLEDLTRDNVADIVMTNAVAPAQAALTLLPLMKKGGTIAMMSSKMGSIADSSGGVNLYRLSKVSQNMLARSLFAKHAEERGVGVISLHPGWVRTDMGGPNGLIDVETSVNGMLDLLEAEGTPRHAFLAYDGSEVPW</sequence>
<dbReference type="InterPro" id="IPR036291">
    <property type="entry name" value="NAD(P)-bd_dom_sf"/>
</dbReference>
<accession>A0ABU9IGS8</accession>
<evidence type="ECO:0000313" key="1">
    <source>
        <dbReference type="EMBL" id="MEL1251638.1"/>
    </source>
</evidence>
<dbReference type="EMBL" id="JBBYHV010000002">
    <property type="protein sequence ID" value="MEL1251638.1"/>
    <property type="molecule type" value="Genomic_DNA"/>
</dbReference>
<dbReference type="Gene3D" id="3.40.50.720">
    <property type="entry name" value="NAD(P)-binding Rossmann-like Domain"/>
    <property type="match status" value="1"/>
</dbReference>
<dbReference type="SUPFAM" id="SSF51735">
    <property type="entry name" value="NAD(P)-binding Rossmann-fold domains"/>
    <property type="match status" value="1"/>
</dbReference>
<name>A0ABU9IGS8_9SPHN</name>
<dbReference type="PANTHER" id="PTHR45458">
    <property type="entry name" value="SHORT-CHAIN DEHYDROGENASE/REDUCTASE SDR"/>
    <property type="match status" value="1"/>
</dbReference>
<dbReference type="InterPro" id="IPR002347">
    <property type="entry name" value="SDR_fam"/>
</dbReference>
<organism evidence="1 2">
    <name type="scientific">Aurantiacibacter gilvus</name>
    <dbReference type="NCBI Taxonomy" id="3139141"/>
    <lineage>
        <taxon>Bacteria</taxon>
        <taxon>Pseudomonadati</taxon>
        <taxon>Pseudomonadota</taxon>
        <taxon>Alphaproteobacteria</taxon>
        <taxon>Sphingomonadales</taxon>
        <taxon>Erythrobacteraceae</taxon>
        <taxon>Aurantiacibacter</taxon>
    </lineage>
</organism>
<dbReference type="PANTHER" id="PTHR45458:SF1">
    <property type="entry name" value="SHORT CHAIN DEHYDROGENASE"/>
    <property type="match status" value="1"/>
</dbReference>
<dbReference type="Proteomes" id="UP001497045">
    <property type="component" value="Unassembled WGS sequence"/>
</dbReference>
<dbReference type="InterPro" id="IPR052184">
    <property type="entry name" value="SDR_enzymes"/>
</dbReference>
<keyword evidence="2" id="KW-1185">Reference proteome</keyword>
<protein>
    <submittedName>
        <fullName evidence="1">SDR family NAD(P)-dependent oxidoreductase</fullName>
    </submittedName>
</protein>
<reference evidence="1 2" key="1">
    <citation type="submission" date="2024-04" db="EMBL/GenBank/DDBJ databases">
        <title>Aurantiacibacter sp. DGU6 16S ribosomal RNA gene Genome sequencing and assembly.</title>
        <authorList>
            <person name="Park S."/>
        </authorList>
    </citation>
    <scope>NUCLEOTIDE SEQUENCE [LARGE SCALE GENOMIC DNA]</scope>
    <source>
        <strain evidence="1 2">DGU6</strain>
    </source>
</reference>
<dbReference type="Pfam" id="PF00106">
    <property type="entry name" value="adh_short"/>
    <property type="match status" value="1"/>
</dbReference>
<comment type="caution">
    <text evidence="1">The sequence shown here is derived from an EMBL/GenBank/DDBJ whole genome shotgun (WGS) entry which is preliminary data.</text>
</comment>
<dbReference type="RefSeq" id="WP_341674185.1">
    <property type="nucleotide sequence ID" value="NZ_JBBYHV010000002.1"/>
</dbReference>